<dbReference type="EMBL" id="CP058579">
    <property type="protein sequence ID" value="QLG63311.1"/>
    <property type="molecule type" value="Genomic_DNA"/>
</dbReference>
<proteinExistence type="predicted"/>
<dbReference type="KEGG" id="halu:HUG12_16865"/>
<reference evidence="2 3" key="1">
    <citation type="submission" date="2020-06" db="EMBL/GenBank/DDBJ databases">
        <title>NJ-3-1, isolated from saline soil.</title>
        <authorList>
            <person name="Cui H.L."/>
            <person name="Shi X."/>
        </authorList>
    </citation>
    <scope>NUCLEOTIDE SEQUENCE [LARGE SCALE GENOMIC DNA]</scope>
    <source>
        <strain evidence="2 3">NJ-3-1</strain>
    </source>
</reference>
<accession>A0A7D5LCI2</accession>
<dbReference type="RefSeq" id="WP_179269896.1">
    <property type="nucleotide sequence ID" value="NZ_CP058579.1"/>
</dbReference>
<name>A0A7D5LCI2_9EURY</name>
<dbReference type="Proteomes" id="UP000509626">
    <property type="component" value="Chromosome"/>
</dbReference>
<protein>
    <recommendedName>
        <fullName evidence="1">Halobacterial output domain-containing protein</fullName>
    </recommendedName>
</protein>
<dbReference type="Pfam" id="PF18545">
    <property type="entry name" value="HalOD1"/>
    <property type="match status" value="1"/>
</dbReference>
<feature type="domain" description="Halobacterial output" evidence="1">
    <location>
        <begin position="2"/>
        <end position="66"/>
    </location>
</feature>
<dbReference type="OrthoDB" id="205616at2157"/>
<dbReference type="InterPro" id="IPR040624">
    <property type="entry name" value="HalOD1"/>
</dbReference>
<dbReference type="AlphaFoldDB" id="A0A7D5LCI2"/>
<keyword evidence="3" id="KW-1185">Reference proteome</keyword>
<organism evidence="2 3">
    <name type="scientific">Halorarum salinum</name>
    <dbReference type="NCBI Taxonomy" id="2743089"/>
    <lineage>
        <taxon>Archaea</taxon>
        <taxon>Methanobacteriati</taxon>
        <taxon>Methanobacteriota</taxon>
        <taxon>Stenosarchaea group</taxon>
        <taxon>Halobacteria</taxon>
        <taxon>Halobacteriales</taxon>
        <taxon>Haloferacaceae</taxon>
        <taxon>Halorarum</taxon>
    </lineage>
</organism>
<evidence type="ECO:0000259" key="1">
    <source>
        <dbReference type="Pfam" id="PF18545"/>
    </source>
</evidence>
<sequence length="75" mass="7835">MAIIETMAVFENGEPRKAADVLETPLSEHVGTDALDALVGNDALTAISLTISDYHVLISENTVGIEPAESASHAT</sequence>
<evidence type="ECO:0000313" key="3">
    <source>
        <dbReference type="Proteomes" id="UP000509626"/>
    </source>
</evidence>
<evidence type="ECO:0000313" key="2">
    <source>
        <dbReference type="EMBL" id="QLG63311.1"/>
    </source>
</evidence>
<gene>
    <name evidence="2" type="ORF">HUG12_16865</name>
</gene>
<dbReference type="GeneID" id="56039166"/>